<keyword evidence="2" id="KW-0547">Nucleotide-binding</keyword>
<keyword evidence="1" id="KW-0813">Transport</keyword>
<dbReference type="CDD" id="cd03230">
    <property type="entry name" value="ABC_DR_subfamily_A"/>
    <property type="match status" value="1"/>
</dbReference>
<keyword evidence="3 5" id="KW-0067">ATP-binding</keyword>
<reference evidence="5 6" key="1">
    <citation type="submission" date="2019-04" db="EMBL/GenBank/DDBJ databases">
        <title>Microbes associate with the intestines of laboratory mice.</title>
        <authorList>
            <person name="Navarre W."/>
            <person name="Wong E."/>
            <person name="Huang K."/>
            <person name="Tropini C."/>
            <person name="Ng K."/>
            <person name="Yu B."/>
        </authorList>
    </citation>
    <scope>NUCLEOTIDE SEQUENCE [LARGE SCALE GENOMIC DNA]</scope>
    <source>
        <strain evidence="5 6">NM50_B9-20</strain>
    </source>
</reference>
<dbReference type="SMART" id="SM00382">
    <property type="entry name" value="AAA"/>
    <property type="match status" value="1"/>
</dbReference>
<dbReference type="GO" id="GO:0005524">
    <property type="term" value="F:ATP binding"/>
    <property type="evidence" value="ECO:0007669"/>
    <property type="project" value="UniProtKB-KW"/>
</dbReference>
<accession>A0A4V6RDU9</accession>
<organism evidence="5 6">
    <name type="scientific">Clostridium sartagoforme</name>
    <dbReference type="NCBI Taxonomy" id="84031"/>
    <lineage>
        <taxon>Bacteria</taxon>
        <taxon>Bacillati</taxon>
        <taxon>Bacillota</taxon>
        <taxon>Clostridia</taxon>
        <taxon>Eubacteriales</taxon>
        <taxon>Clostridiaceae</taxon>
        <taxon>Clostridium</taxon>
    </lineage>
</organism>
<dbReference type="GO" id="GO:0016887">
    <property type="term" value="F:ATP hydrolysis activity"/>
    <property type="evidence" value="ECO:0007669"/>
    <property type="project" value="InterPro"/>
</dbReference>
<dbReference type="Gene3D" id="3.40.50.300">
    <property type="entry name" value="P-loop containing nucleotide triphosphate hydrolases"/>
    <property type="match status" value="1"/>
</dbReference>
<dbReference type="PANTHER" id="PTHR42939">
    <property type="entry name" value="ABC TRANSPORTER ATP-BINDING PROTEIN ALBC-RELATED"/>
    <property type="match status" value="1"/>
</dbReference>
<evidence type="ECO:0000256" key="3">
    <source>
        <dbReference type="ARBA" id="ARBA00022840"/>
    </source>
</evidence>
<dbReference type="InterPro" id="IPR003593">
    <property type="entry name" value="AAA+_ATPase"/>
</dbReference>
<dbReference type="SUPFAM" id="SSF52540">
    <property type="entry name" value="P-loop containing nucleoside triphosphate hydrolases"/>
    <property type="match status" value="1"/>
</dbReference>
<evidence type="ECO:0000313" key="6">
    <source>
        <dbReference type="Proteomes" id="UP000306888"/>
    </source>
</evidence>
<feature type="domain" description="ABC transporter" evidence="4">
    <location>
        <begin position="2"/>
        <end position="230"/>
    </location>
</feature>
<dbReference type="Pfam" id="PF00005">
    <property type="entry name" value="ABC_tran"/>
    <property type="match status" value="1"/>
</dbReference>
<dbReference type="InterPro" id="IPR003439">
    <property type="entry name" value="ABC_transporter-like_ATP-bd"/>
</dbReference>
<evidence type="ECO:0000313" key="5">
    <source>
        <dbReference type="EMBL" id="TGY44030.1"/>
    </source>
</evidence>
<dbReference type="RefSeq" id="WP_136004967.1">
    <property type="nucleotide sequence ID" value="NZ_SRYR01000001.1"/>
</dbReference>
<protein>
    <submittedName>
        <fullName evidence="5">ABC transporter ATP-binding protein</fullName>
    </submittedName>
</protein>
<dbReference type="InterPro" id="IPR027417">
    <property type="entry name" value="P-loop_NTPase"/>
</dbReference>
<name>A0A4V6RDU9_9CLOT</name>
<dbReference type="InterPro" id="IPR051782">
    <property type="entry name" value="ABC_Transporter_VariousFunc"/>
</dbReference>
<evidence type="ECO:0000256" key="1">
    <source>
        <dbReference type="ARBA" id="ARBA00022448"/>
    </source>
</evidence>
<sequence>MSYLLEINNLEKKLGNLHLKSINLNLEPGYIMGLIGVNGCGKTTLINTILNIYNKDSGIVKVNGLSMDSNEKEVKDQIGFILDENMFENTMTVIHNAKTFGSLYSKFNKELLLKFCERFDIPLNKKLGKLSTGLKIKFQLAFALSHDAKLFIMDEPSAGLNPTFRKDLIRYMQELVEDGTRSVIFSTHITEDLDQVGDYIALIHDGKLFFNLNKEDLKDKYLIINGSKEEIESLTYSKIIYREYGEYHNAAFIEKVKGENYKTFKTKVPNIEDIMYYLEKGGYSYA</sequence>
<dbReference type="Proteomes" id="UP000306888">
    <property type="component" value="Unassembled WGS sequence"/>
</dbReference>
<dbReference type="OrthoDB" id="9804819at2"/>
<dbReference type="AlphaFoldDB" id="A0A4V6RDU9"/>
<dbReference type="PANTHER" id="PTHR42939:SF3">
    <property type="entry name" value="ABC TRANSPORTER ATP-BINDING COMPONENT"/>
    <property type="match status" value="1"/>
</dbReference>
<gene>
    <name evidence="5" type="ORF">E5347_04215</name>
</gene>
<comment type="caution">
    <text evidence="5">The sequence shown here is derived from an EMBL/GenBank/DDBJ whole genome shotgun (WGS) entry which is preliminary data.</text>
</comment>
<dbReference type="EMBL" id="SRYR01000001">
    <property type="protein sequence ID" value="TGY44030.1"/>
    <property type="molecule type" value="Genomic_DNA"/>
</dbReference>
<dbReference type="PROSITE" id="PS50893">
    <property type="entry name" value="ABC_TRANSPORTER_2"/>
    <property type="match status" value="1"/>
</dbReference>
<keyword evidence="6" id="KW-1185">Reference proteome</keyword>
<proteinExistence type="predicted"/>
<evidence type="ECO:0000259" key="4">
    <source>
        <dbReference type="PROSITE" id="PS50893"/>
    </source>
</evidence>
<evidence type="ECO:0000256" key="2">
    <source>
        <dbReference type="ARBA" id="ARBA00022741"/>
    </source>
</evidence>